<gene>
    <name evidence="1" type="ORF">BU25DRAFT_473953</name>
</gene>
<name>A0ACB6RTQ2_9PLEO</name>
<dbReference type="Proteomes" id="UP000799754">
    <property type="component" value="Unassembled WGS sequence"/>
</dbReference>
<evidence type="ECO:0000313" key="1">
    <source>
        <dbReference type="EMBL" id="KAF2625365.1"/>
    </source>
</evidence>
<protein>
    <submittedName>
        <fullName evidence="1">Uncharacterized protein</fullName>
    </submittedName>
</protein>
<sequence length="97" mass="10930">MCGTKAFHHFPLLPPQLGARMWEMTVAPRTVEVRILYKSYVGRIGGNHSPISSTLVPAPLQPVEKRETMGCINKPSLRSLQMLVLNRAMFGRIWISI</sequence>
<comment type="caution">
    <text evidence="1">The sequence shown here is derived from an EMBL/GenBank/DDBJ whole genome shotgun (WGS) entry which is preliminary data.</text>
</comment>
<organism evidence="1 2">
    <name type="scientific">Macroventuria anomochaeta</name>
    <dbReference type="NCBI Taxonomy" id="301207"/>
    <lineage>
        <taxon>Eukaryota</taxon>
        <taxon>Fungi</taxon>
        <taxon>Dikarya</taxon>
        <taxon>Ascomycota</taxon>
        <taxon>Pezizomycotina</taxon>
        <taxon>Dothideomycetes</taxon>
        <taxon>Pleosporomycetidae</taxon>
        <taxon>Pleosporales</taxon>
        <taxon>Pleosporineae</taxon>
        <taxon>Didymellaceae</taxon>
        <taxon>Macroventuria</taxon>
    </lineage>
</organism>
<keyword evidence="2" id="KW-1185">Reference proteome</keyword>
<reference evidence="1" key="1">
    <citation type="journal article" date="2020" name="Stud. Mycol.">
        <title>101 Dothideomycetes genomes: a test case for predicting lifestyles and emergence of pathogens.</title>
        <authorList>
            <person name="Haridas S."/>
            <person name="Albert R."/>
            <person name="Binder M."/>
            <person name="Bloem J."/>
            <person name="Labutti K."/>
            <person name="Salamov A."/>
            <person name="Andreopoulos B."/>
            <person name="Baker S."/>
            <person name="Barry K."/>
            <person name="Bills G."/>
            <person name="Bluhm B."/>
            <person name="Cannon C."/>
            <person name="Castanera R."/>
            <person name="Culley D."/>
            <person name="Daum C."/>
            <person name="Ezra D."/>
            <person name="Gonzalez J."/>
            <person name="Henrissat B."/>
            <person name="Kuo A."/>
            <person name="Liang C."/>
            <person name="Lipzen A."/>
            <person name="Lutzoni F."/>
            <person name="Magnuson J."/>
            <person name="Mondo S."/>
            <person name="Nolan M."/>
            <person name="Ohm R."/>
            <person name="Pangilinan J."/>
            <person name="Park H.-J."/>
            <person name="Ramirez L."/>
            <person name="Alfaro M."/>
            <person name="Sun H."/>
            <person name="Tritt A."/>
            <person name="Yoshinaga Y."/>
            <person name="Zwiers L.-H."/>
            <person name="Turgeon B."/>
            <person name="Goodwin S."/>
            <person name="Spatafora J."/>
            <person name="Crous P."/>
            <person name="Grigoriev I."/>
        </authorList>
    </citation>
    <scope>NUCLEOTIDE SEQUENCE</scope>
    <source>
        <strain evidence="1">CBS 525.71</strain>
    </source>
</reference>
<evidence type="ECO:0000313" key="2">
    <source>
        <dbReference type="Proteomes" id="UP000799754"/>
    </source>
</evidence>
<accession>A0ACB6RTQ2</accession>
<dbReference type="EMBL" id="MU006726">
    <property type="protein sequence ID" value="KAF2625365.1"/>
    <property type="molecule type" value="Genomic_DNA"/>
</dbReference>
<proteinExistence type="predicted"/>